<accession>A0A0L7QTM6</accession>
<feature type="signal peptide" evidence="1">
    <location>
        <begin position="1"/>
        <end position="20"/>
    </location>
</feature>
<evidence type="ECO:0008006" key="4">
    <source>
        <dbReference type="Google" id="ProtNLM"/>
    </source>
</evidence>
<dbReference type="EMBL" id="KQ414741">
    <property type="protein sequence ID" value="KOC61998.1"/>
    <property type="molecule type" value="Genomic_DNA"/>
</dbReference>
<dbReference type="AlphaFoldDB" id="A0A0L7QTM6"/>
<evidence type="ECO:0000313" key="2">
    <source>
        <dbReference type="EMBL" id="KOC61998.1"/>
    </source>
</evidence>
<name>A0A0L7QTM6_9HYME</name>
<dbReference type="OrthoDB" id="7921538at2759"/>
<proteinExistence type="predicted"/>
<evidence type="ECO:0000256" key="1">
    <source>
        <dbReference type="SAM" id="SignalP"/>
    </source>
</evidence>
<dbReference type="Proteomes" id="UP000053825">
    <property type="component" value="Unassembled WGS sequence"/>
</dbReference>
<organism evidence="2 3">
    <name type="scientific">Habropoda laboriosa</name>
    <dbReference type="NCBI Taxonomy" id="597456"/>
    <lineage>
        <taxon>Eukaryota</taxon>
        <taxon>Metazoa</taxon>
        <taxon>Ecdysozoa</taxon>
        <taxon>Arthropoda</taxon>
        <taxon>Hexapoda</taxon>
        <taxon>Insecta</taxon>
        <taxon>Pterygota</taxon>
        <taxon>Neoptera</taxon>
        <taxon>Endopterygota</taxon>
        <taxon>Hymenoptera</taxon>
        <taxon>Apocrita</taxon>
        <taxon>Aculeata</taxon>
        <taxon>Apoidea</taxon>
        <taxon>Anthophila</taxon>
        <taxon>Apidae</taxon>
        <taxon>Habropoda</taxon>
    </lineage>
</organism>
<gene>
    <name evidence="2" type="ORF">WH47_05887</name>
</gene>
<feature type="chain" id="PRO_5005574864" description="Omega-conotoxin-like protein 1" evidence="1">
    <location>
        <begin position="21"/>
        <end position="75"/>
    </location>
</feature>
<protein>
    <recommendedName>
        <fullName evidence="4">Omega-conotoxin-like protein 1</fullName>
    </recommendedName>
</protein>
<reference evidence="2 3" key="1">
    <citation type="submission" date="2015-07" db="EMBL/GenBank/DDBJ databases">
        <title>The genome of Habropoda laboriosa.</title>
        <authorList>
            <person name="Pan H."/>
            <person name="Kapheim K."/>
        </authorList>
    </citation>
    <scope>NUCLEOTIDE SEQUENCE [LARGE SCALE GENOMIC DNA]</scope>
    <source>
        <strain evidence="2">0110345459</strain>
    </source>
</reference>
<sequence length="75" mass="8341">MSKLMLFLCVVLLASSLIDAAPELCGRYGDPCTSSQQCCGNMTCLQYANKCQVIITSEELMKQREKILGRKGKDY</sequence>
<evidence type="ECO:0000313" key="3">
    <source>
        <dbReference type="Proteomes" id="UP000053825"/>
    </source>
</evidence>
<keyword evidence="1" id="KW-0732">Signal</keyword>
<keyword evidence="3" id="KW-1185">Reference proteome</keyword>